<keyword evidence="2" id="KW-1185">Reference proteome</keyword>
<accession>A0A366Y3Q3</accession>
<evidence type="ECO:0000313" key="2">
    <source>
        <dbReference type="Proteomes" id="UP000253314"/>
    </source>
</evidence>
<sequence length="134" mass="15681">MRWQSNLLSLLKQRENKSIALAVDTSELPARPILMNNIIKLFQEVRPDTTLIQADFQIRDISLITNHNIQYFKHGKSSYTLVLEWAEQNVDTIFYITDVTGYIYEELTFTKEVFWLIPDDYLPRVPFGKAIKVA</sequence>
<dbReference type="Proteomes" id="UP000253314">
    <property type="component" value="Unassembled WGS sequence"/>
</dbReference>
<protein>
    <recommendedName>
        <fullName evidence="3">VWA-like domain-containing protein</fullName>
    </recommendedName>
</protein>
<dbReference type="AlphaFoldDB" id="A0A366Y3Q3"/>
<comment type="caution">
    <text evidence="1">The sequence shown here is derived from an EMBL/GenBank/DDBJ whole genome shotgun (WGS) entry which is preliminary data.</text>
</comment>
<evidence type="ECO:0008006" key="3">
    <source>
        <dbReference type="Google" id="ProtNLM"/>
    </source>
</evidence>
<reference evidence="1 2" key="1">
    <citation type="submission" date="2018-07" db="EMBL/GenBank/DDBJ databases">
        <title>Lottiidibacillus patelloidae gen. nov., sp. nov., isolated from the intestinal tract of a marine limpet and the reclassification of B. taeanensis BH030017T, B. algicola KMM 3737T and B. hwajinpoensis SW-72T as genus Lottiidibacillus.</title>
        <authorList>
            <person name="Liu R."/>
            <person name="Huang Z."/>
        </authorList>
    </citation>
    <scope>NUCLEOTIDE SEQUENCE [LARGE SCALE GENOMIC DNA]</scope>
    <source>
        <strain evidence="1 2">BH030017</strain>
    </source>
</reference>
<dbReference type="OrthoDB" id="2719107at2"/>
<gene>
    <name evidence="1" type="ORF">DS031_03205</name>
</gene>
<dbReference type="EMBL" id="QOCW01000002">
    <property type="protein sequence ID" value="RBW71014.1"/>
    <property type="molecule type" value="Genomic_DNA"/>
</dbReference>
<proteinExistence type="predicted"/>
<dbReference type="RefSeq" id="WP_113804494.1">
    <property type="nucleotide sequence ID" value="NZ_QOCW01000002.1"/>
</dbReference>
<organism evidence="1 2">
    <name type="scientific">Bacillus taeanensis</name>
    <dbReference type="NCBI Taxonomy" id="273032"/>
    <lineage>
        <taxon>Bacteria</taxon>
        <taxon>Bacillati</taxon>
        <taxon>Bacillota</taxon>
        <taxon>Bacilli</taxon>
        <taxon>Bacillales</taxon>
        <taxon>Bacillaceae</taxon>
        <taxon>Bacillus</taxon>
    </lineage>
</organism>
<name>A0A366Y3Q3_9BACI</name>
<evidence type="ECO:0000313" key="1">
    <source>
        <dbReference type="EMBL" id="RBW71014.1"/>
    </source>
</evidence>